<dbReference type="EMBL" id="JBEXIP010000002">
    <property type="protein sequence ID" value="MET8431832.1"/>
    <property type="molecule type" value="Genomic_DNA"/>
</dbReference>
<dbReference type="Proteomes" id="UP001550044">
    <property type="component" value="Unassembled WGS sequence"/>
</dbReference>
<proteinExistence type="predicted"/>
<comment type="caution">
    <text evidence="1">The sequence shown here is derived from an EMBL/GenBank/DDBJ whole genome shotgun (WGS) entry which is preliminary data.</text>
</comment>
<gene>
    <name evidence="1" type="ORF">ABZV61_03325</name>
</gene>
<protein>
    <submittedName>
        <fullName evidence="1">Uncharacterized protein</fullName>
    </submittedName>
</protein>
<evidence type="ECO:0000313" key="2">
    <source>
        <dbReference type="Proteomes" id="UP001550044"/>
    </source>
</evidence>
<sequence>MDCPHLTVDESVTGDLGEIFEQPPALFSYLPDLQGVVLDEDLCRNSPRISEIGNRWRTDESSGVPELHGEFRITDLFTAVLQHPPELSWSGSSDEERGLFAQWRVIDDTPVAATGQLAAIRIQPHVQPLEIWYYDMDLNRAEGWDKQYVRMNLTYTEYVQQLALTKGTFGWQYLFTDEVSIGGPDFDDVRNQLTTMLNVFPDLFPVWDYTPLARRLEERL</sequence>
<dbReference type="RefSeq" id="WP_356497714.1">
    <property type="nucleotide sequence ID" value="NZ_JBEXEF010000066.1"/>
</dbReference>
<keyword evidence="2" id="KW-1185">Reference proteome</keyword>
<accession>A0ABV2U1W0</accession>
<name>A0ABV2U1W0_9ACTN</name>
<evidence type="ECO:0000313" key="1">
    <source>
        <dbReference type="EMBL" id="MET8431832.1"/>
    </source>
</evidence>
<organism evidence="1 2">
    <name type="scientific">Streptomyces sp. 900116325</name>
    <dbReference type="NCBI Taxonomy" id="3154295"/>
    <lineage>
        <taxon>Bacteria</taxon>
        <taxon>Bacillati</taxon>
        <taxon>Actinomycetota</taxon>
        <taxon>Actinomycetes</taxon>
        <taxon>Kitasatosporales</taxon>
        <taxon>Streptomycetaceae</taxon>
        <taxon>Streptomyces</taxon>
    </lineage>
</organism>
<reference evidence="1 2" key="1">
    <citation type="submission" date="2024-06" db="EMBL/GenBank/DDBJ databases">
        <title>The Natural Products Discovery Center: Release of the First 8490 Sequenced Strains for Exploring Actinobacteria Biosynthetic Diversity.</title>
        <authorList>
            <person name="Kalkreuter E."/>
            <person name="Kautsar S.A."/>
            <person name="Yang D."/>
            <person name="Bader C.D."/>
            <person name="Teijaro C.N."/>
            <person name="Fluegel L."/>
            <person name="Davis C.M."/>
            <person name="Simpson J.R."/>
            <person name="Lauterbach L."/>
            <person name="Steele A.D."/>
            <person name="Gui C."/>
            <person name="Meng S."/>
            <person name="Li G."/>
            <person name="Viehrig K."/>
            <person name="Ye F."/>
            <person name="Su P."/>
            <person name="Kiefer A.F."/>
            <person name="Nichols A."/>
            <person name="Cepeda A.J."/>
            <person name="Yan W."/>
            <person name="Fan B."/>
            <person name="Jiang Y."/>
            <person name="Adhikari A."/>
            <person name="Zheng C.-J."/>
            <person name="Schuster L."/>
            <person name="Cowan T.M."/>
            <person name="Smanski M.J."/>
            <person name="Chevrette M.G."/>
            <person name="De Carvalho L.P.S."/>
            <person name="Shen B."/>
        </authorList>
    </citation>
    <scope>NUCLEOTIDE SEQUENCE [LARGE SCALE GENOMIC DNA]</scope>
    <source>
        <strain evidence="1 2">NPDC005137</strain>
    </source>
</reference>